<feature type="transmembrane region" description="Helical" evidence="6">
    <location>
        <begin position="56"/>
        <end position="78"/>
    </location>
</feature>
<evidence type="ECO:0000313" key="7">
    <source>
        <dbReference type="EMBL" id="AHF80389.1"/>
    </source>
</evidence>
<dbReference type="InterPro" id="IPR001851">
    <property type="entry name" value="ABC_transp_permease"/>
</dbReference>
<accession>W0I2Z0</accession>
<dbReference type="GO" id="GO:0022857">
    <property type="term" value="F:transmembrane transporter activity"/>
    <property type="evidence" value="ECO:0007669"/>
    <property type="project" value="InterPro"/>
</dbReference>
<protein>
    <submittedName>
        <fullName evidence="7">ABC-type transport system, permease component</fullName>
    </submittedName>
</protein>
<dbReference type="HOGENOM" id="CLU_040769_0_2_2"/>
<dbReference type="EMBL" id="CP006965">
    <property type="protein sequence ID" value="AHF80389.1"/>
    <property type="molecule type" value="Genomic_DNA"/>
</dbReference>
<dbReference type="Pfam" id="PF02653">
    <property type="entry name" value="BPD_transp_2"/>
    <property type="match status" value="1"/>
</dbReference>
<feature type="transmembrane region" description="Helical" evidence="6">
    <location>
        <begin position="113"/>
        <end position="133"/>
    </location>
</feature>
<dbReference type="PANTHER" id="PTHR47089:SF1">
    <property type="entry name" value="GUANOSINE ABC TRANSPORTER PERMEASE PROTEIN NUPP"/>
    <property type="match status" value="1"/>
</dbReference>
<dbReference type="GO" id="GO:0005886">
    <property type="term" value="C:plasma membrane"/>
    <property type="evidence" value="ECO:0007669"/>
    <property type="project" value="UniProtKB-SubCell"/>
</dbReference>
<organism evidence="7 8">
    <name type="scientific">Thermococcus paralvinellae</name>
    <dbReference type="NCBI Taxonomy" id="582419"/>
    <lineage>
        <taxon>Archaea</taxon>
        <taxon>Methanobacteriati</taxon>
        <taxon>Methanobacteriota</taxon>
        <taxon>Thermococci</taxon>
        <taxon>Thermococcales</taxon>
        <taxon>Thermococcaceae</taxon>
        <taxon>Thermococcus</taxon>
    </lineage>
</organism>
<evidence type="ECO:0000256" key="2">
    <source>
        <dbReference type="ARBA" id="ARBA00022475"/>
    </source>
</evidence>
<dbReference type="RefSeq" id="WP_042680869.1">
    <property type="nucleotide sequence ID" value="NZ_CP006965.1"/>
</dbReference>
<evidence type="ECO:0000256" key="3">
    <source>
        <dbReference type="ARBA" id="ARBA00022692"/>
    </source>
</evidence>
<dbReference type="PANTHER" id="PTHR47089">
    <property type="entry name" value="ABC TRANSPORTER, PERMEASE PROTEIN"/>
    <property type="match status" value="1"/>
</dbReference>
<evidence type="ECO:0000313" key="8">
    <source>
        <dbReference type="Proteomes" id="UP000019027"/>
    </source>
</evidence>
<reference evidence="7 8" key="1">
    <citation type="journal article" date="2014" name="Int. J. Syst. Evol. Microbiol.">
        <title>Thermococcus paralvinellae sp. nov. and Thermococcus cleftensis sp. nov. of hyperthermophilic heterotrophs from deep-sea hydrothermal vents.</title>
        <authorList>
            <person name="Hensley S.A."/>
            <person name="Jung J.H."/>
            <person name="Park C.S."/>
            <person name="Holden J.F."/>
        </authorList>
    </citation>
    <scope>NUCLEOTIDE SEQUENCE [LARGE SCALE GENOMIC DNA]</scope>
    <source>
        <strain evidence="7 8">ES1</strain>
    </source>
</reference>
<keyword evidence="2" id="KW-1003">Cell membrane</keyword>
<dbReference type="KEGG" id="ths:TES1_1005"/>
<feature type="transmembrane region" description="Helical" evidence="6">
    <location>
        <begin position="90"/>
        <end position="107"/>
    </location>
</feature>
<feature type="transmembrane region" description="Helical" evidence="6">
    <location>
        <begin position="12"/>
        <end position="36"/>
    </location>
</feature>
<feature type="transmembrane region" description="Helical" evidence="6">
    <location>
        <begin position="264"/>
        <end position="284"/>
    </location>
</feature>
<keyword evidence="4 6" id="KW-1133">Transmembrane helix</keyword>
<feature type="transmembrane region" description="Helical" evidence="6">
    <location>
        <begin position="291"/>
        <end position="311"/>
    </location>
</feature>
<evidence type="ECO:0000256" key="5">
    <source>
        <dbReference type="ARBA" id="ARBA00023136"/>
    </source>
</evidence>
<evidence type="ECO:0000256" key="4">
    <source>
        <dbReference type="ARBA" id="ARBA00022989"/>
    </source>
</evidence>
<keyword evidence="3 6" id="KW-0812">Transmembrane</keyword>
<proteinExistence type="predicted"/>
<feature type="transmembrane region" description="Helical" evidence="6">
    <location>
        <begin position="145"/>
        <end position="162"/>
    </location>
</feature>
<keyword evidence="8" id="KW-1185">Reference proteome</keyword>
<dbReference type="STRING" id="582419.TES1_1005"/>
<feature type="transmembrane region" description="Helical" evidence="6">
    <location>
        <begin position="235"/>
        <end position="252"/>
    </location>
</feature>
<evidence type="ECO:0000256" key="6">
    <source>
        <dbReference type="SAM" id="Phobius"/>
    </source>
</evidence>
<gene>
    <name evidence="7" type="ORF">TES1_1005</name>
</gene>
<dbReference type="Proteomes" id="UP000019027">
    <property type="component" value="Chromosome"/>
</dbReference>
<dbReference type="CDD" id="cd06580">
    <property type="entry name" value="TM_PBP1_transp_TpRbsC_like"/>
    <property type="match status" value="1"/>
</dbReference>
<dbReference type="GeneID" id="24905928"/>
<evidence type="ECO:0000256" key="1">
    <source>
        <dbReference type="ARBA" id="ARBA00004651"/>
    </source>
</evidence>
<keyword evidence="5 6" id="KW-0472">Membrane</keyword>
<dbReference type="OrthoDB" id="86231at2157"/>
<name>W0I2Z0_9EURY</name>
<feature type="transmembrane region" description="Helical" evidence="6">
    <location>
        <begin position="323"/>
        <end position="340"/>
    </location>
</feature>
<dbReference type="AlphaFoldDB" id="W0I2Z0"/>
<sequence length="346" mass="36781">MKADKIVISNFIRPIMESLIAVAIGVLIGAIVLKFSGYSPIKAYIALVKGAVGSTYGWSMTLSAATPIILTALTFAISARTGIFNIGAEGTVYFGAIAAIVFTNMFANPLWGLIGGIIAGVLWALPAALLKVYRGVHEVISTIMLNWIAFYTALYLVLGPLANPNDPNKTLEIPASARLPLLMKGSEFSLAFIISIAAAIITYYILWHTVLGFELRASGYNERAARYGGINPKKAIIWSFLLGGMMSGLAGATEVMGRPPSYAISQGMANIYGYGFDGIGVSLVGRNHPIGIIFSGIFFGALKAGATYMQIDAGVPLEMVKVVQGIIVVAVAIPGLWDLVKRVVRK</sequence>
<feature type="transmembrane region" description="Helical" evidence="6">
    <location>
        <begin position="188"/>
        <end position="206"/>
    </location>
</feature>
<comment type="subcellular location">
    <subcellularLocation>
        <location evidence="1">Cell membrane</location>
        <topology evidence="1">Multi-pass membrane protein</topology>
    </subcellularLocation>
</comment>